<protein>
    <recommendedName>
        <fullName evidence="8">Acyl-[acyl-carrier-protein]--UDP-N-acetylglucosamine O-acyltransferase</fullName>
        <shortName evidence="8">UDP-N-acetylglucosamine acyltransferase</shortName>
        <ecNumber evidence="8">2.3.1.129</ecNumber>
    </recommendedName>
</protein>
<keyword evidence="4 8" id="KW-0808">Transferase</keyword>
<dbReference type="HAMAP" id="MF_00387">
    <property type="entry name" value="LpxA"/>
    <property type="match status" value="1"/>
</dbReference>
<comment type="subunit">
    <text evidence="8">Homotrimer.</text>
</comment>
<keyword evidence="2 8" id="KW-0444">Lipid biosynthesis</keyword>
<comment type="catalytic activity">
    <reaction evidence="8">
        <text>a (3R)-hydroxyacyl-[ACP] + UDP-N-acetyl-alpha-D-glucosamine = a UDP-3-O-[(3R)-3-hydroxyacyl]-N-acetyl-alpha-D-glucosamine + holo-[ACP]</text>
        <dbReference type="Rhea" id="RHEA:67812"/>
        <dbReference type="Rhea" id="RHEA-COMP:9685"/>
        <dbReference type="Rhea" id="RHEA-COMP:9945"/>
        <dbReference type="ChEBI" id="CHEBI:57705"/>
        <dbReference type="ChEBI" id="CHEBI:64479"/>
        <dbReference type="ChEBI" id="CHEBI:78827"/>
        <dbReference type="ChEBI" id="CHEBI:173225"/>
        <dbReference type="EC" id="2.3.1.129"/>
    </reaction>
</comment>
<evidence type="ECO:0000256" key="7">
    <source>
        <dbReference type="ARBA" id="ARBA00023315"/>
    </source>
</evidence>
<dbReference type="InterPro" id="IPR029098">
    <property type="entry name" value="Acetyltransf_C"/>
</dbReference>
<comment type="function">
    <text evidence="8">Involved in the biosynthesis of lipid A, a phosphorylated glycolipid that anchors the lipopolysaccharide to the outer membrane of the cell.</text>
</comment>
<sequence>MIHPSAIIDPSARIADTVEIGPYSVIGADVEIQDGTWIGPHVVINGPTVIGKNNRIFQFASIGEECQDLKYNGEPTRLVIGDSNTIRECVTMQRGTVQGEFDTKVGSHGLFMAYSHVAHDCTIGDHVIVANSAQIAGHCTIGDHAILGGNTGVHQFCQIGEHAFIGTGSTILKDIPAYIMAQGFPAAPHGMNFEGLKRRGFSKEAIRALRQAYKVVYREGRILKDALVELESSAAEFAEVALFVDSIKKSTRGIAR</sequence>
<dbReference type="Proteomes" id="UP000321764">
    <property type="component" value="Unassembled WGS sequence"/>
</dbReference>
<keyword evidence="3 8" id="KW-0441">Lipid A biosynthesis</keyword>
<evidence type="ECO:0000256" key="4">
    <source>
        <dbReference type="ARBA" id="ARBA00022679"/>
    </source>
</evidence>
<evidence type="ECO:0000256" key="1">
    <source>
        <dbReference type="ARBA" id="ARBA00022490"/>
    </source>
</evidence>
<evidence type="ECO:0000256" key="6">
    <source>
        <dbReference type="ARBA" id="ARBA00023098"/>
    </source>
</evidence>
<keyword evidence="11" id="KW-1185">Reference proteome</keyword>
<evidence type="ECO:0000313" key="11">
    <source>
        <dbReference type="Proteomes" id="UP000321764"/>
    </source>
</evidence>
<evidence type="ECO:0000256" key="8">
    <source>
        <dbReference type="HAMAP-Rule" id="MF_00387"/>
    </source>
</evidence>
<evidence type="ECO:0000259" key="9">
    <source>
        <dbReference type="Pfam" id="PF13720"/>
    </source>
</evidence>
<dbReference type="InterPro" id="IPR001451">
    <property type="entry name" value="Hexapep"/>
</dbReference>
<dbReference type="InterPro" id="IPR037157">
    <property type="entry name" value="Acetyltransf_C_sf"/>
</dbReference>
<dbReference type="InterPro" id="IPR018357">
    <property type="entry name" value="Hexapep_transf_CS"/>
</dbReference>
<dbReference type="NCBIfam" id="TIGR01852">
    <property type="entry name" value="lipid_A_lpxA"/>
    <property type="match status" value="1"/>
</dbReference>
<dbReference type="GO" id="GO:0008780">
    <property type="term" value="F:acyl-[acyl-carrier-protein]-UDP-N-acetylglucosamine O-acyltransferase activity"/>
    <property type="evidence" value="ECO:0007669"/>
    <property type="project" value="UniProtKB-UniRule"/>
</dbReference>
<keyword evidence="1 8" id="KW-0963">Cytoplasm</keyword>
<dbReference type="AlphaFoldDB" id="A0A5C8Z7Z5"/>
<comment type="subcellular location">
    <subcellularLocation>
        <location evidence="8">Cytoplasm</location>
    </subcellularLocation>
</comment>
<dbReference type="PIRSF" id="PIRSF000456">
    <property type="entry name" value="UDP-GlcNAc_acltr"/>
    <property type="match status" value="1"/>
</dbReference>
<keyword evidence="5 8" id="KW-0677">Repeat</keyword>
<dbReference type="PANTHER" id="PTHR43480">
    <property type="entry name" value="ACYL-[ACYL-CARRIER-PROTEIN]--UDP-N-ACETYLGLUCOSAMINE O-ACYLTRANSFERASE"/>
    <property type="match status" value="1"/>
</dbReference>
<dbReference type="SUPFAM" id="SSF51161">
    <property type="entry name" value="Trimeric LpxA-like enzymes"/>
    <property type="match status" value="1"/>
</dbReference>
<keyword evidence="6 8" id="KW-0443">Lipid metabolism</keyword>
<dbReference type="GO" id="GO:0009245">
    <property type="term" value="P:lipid A biosynthetic process"/>
    <property type="evidence" value="ECO:0007669"/>
    <property type="project" value="UniProtKB-UniRule"/>
</dbReference>
<evidence type="ECO:0000313" key="10">
    <source>
        <dbReference type="EMBL" id="TXR54072.1"/>
    </source>
</evidence>
<evidence type="ECO:0000256" key="3">
    <source>
        <dbReference type="ARBA" id="ARBA00022556"/>
    </source>
</evidence>
<organism evidence="10 11">
    <name type="scientific">Reinekea thalattae</name>
    <dbReference type="NCBI Taxonomy" id="2593301"/>
    <lineage>
        <taxon>Bacteria</taxon>
        <taxon>Pseudomonadati</taxon>
        <taxon>Pseudomonadota</taxon>
        <taxon>Gammaproteobacteria</taxon>
        <taxon>Oceanospirillales</taxon>
        <taxon>Saccharospirillaceae</taxon>
        <taxon>Reinekea</taxon>
    </lineage>
</organism>
<dbReference type="Gene3D" id="1.20.1180.10">
    <property type="entry name" value="Udp N-acetylglucosamine O-acyltransferase, C-terminal domain"/>
    <property type="match status" value="1"/>
</dbReference>
<dbReference type="Gene3D" id="2.160.10.10">
    <property type="entry name" value="Hexapeptide repeat proteins"/>
    <property type="match status" value="1"/>
</dbReference>
<comment type="similarity">
    <text evidence="8">Belongs to the transferase hexapeptide repeat family. LpxA subfamily.</text>
</comment>
<dbReference type="PANTHER" id="PTHR43480:SF1">
    <property type="entry name" value="ACYL-[ACYL-CARRIER-PROTEIN]--UDP-N-ACETYLGLUCOSAMINE O-ACYLTRANSFERASE, MITOCHONDRIAL-RELATED"/>
    <property type="match status" value="1"/>
</dbReference>
<dbReference type="OrthoDB" id="9807278at2"/>
<name>A0A5C8Z7Z5_9GAMM</name>
<comment type="pathway">
    <text evidence="8">Glycolipid biosynthesis; lipid IV(A) biosynthesis; lipid IV(A) from (3R)-3-hydroxytetradecanoyl-[acyl-carrier-protein] and UDP-N-acetyl-alpha-D-glucosamine: step 1/6.</text>
</comment>
<dbReference type="InterPro" id="IPR011004">
    <property type="entry name" value="Trimer_LpxA-like_sf"/>
</dbReference>
<proteinExistence type="inferred from homology"/>
<dbReference type="Pfam" id="PF00132">
    <property type="entry name" value="Hexapep"/>
    <property type="match status" value="2"/>
</dbReference>
<dbReference type="GO" id="GO:0016020">
    <property type="term" value="C:membrane"/>
    <property type="evidence" value="ECO:0007669"/>
    <property type="project" value="GOC"/>
</dbReference>
<reference evidence="10 11" key="1">
    <citation type="submission" date="2019-07" db="EMBL/GenBank/DDBJ databases">
        <title>Reinekea sp. strain SSH23 genome sequencing and assembly.</title>
        <authorList>
            <person name="Kim I."/>
        </authorList>
    </citation>
    <scope>NUCLEOTIDE SEQUENCE [LARGE SCALE GENOMIC DNA]</scope>
    <source>
        <strain evidence="10 11">SSH23</strain>
    </source>
</reference>
<comment type="caution">
    <text evidence="10">The sequence shown here is derived from an EMBL/GenBank/DDBJ whole genome shotgun (WGS) entry which is preliminary data.</text>
</comment>
<feature type="domain" description="UDP N-acetylglucosamine O-acyltransferase C-terminal" evidence="9">
    <location>
        <begin position="174"/>
        <end position="254"/>
    </location>
</feature>
<dbReference type="InterPro" id="IPR010137">
    <property type="entry name" value="Lipid_A_LpxA"/>
</dbReference>
<dbReference type="CDD" id="cd03351">
    <property type="entry name" value="LbH_UDP-GlcNAc_AT"/>
    <property type="match status" value="1"/>
</dbReference>
<evidence type="ECO:0000256" key="2">
    <source>
        <dbReference type="ARBA" id="ARBA00022516"/>
    </source>
</evidence>
<dbReference type="EC" id="2.3.1.129" evidence="8"/>
<keyword evidence="7 8" id="KW-0012">Acyltransferase</keyword>
<dbReference type="EMBL" id="VKAD01000001">
    <property type="protein sequence ID" value="TXR54072.1"/>
    <property type="molecule type" value="Genomic_DNA"/>
</dbReference>
<dbReference type="UniPathway" id="UPA00359">
    <property type="reaction ID" value="UER00477"/>
</dbReference>
<dbReference type="GO" id="GO:0005737">
    <property type="term" value="C:cytoplasm"/>
    <property type="evidence" value="ECO:0007669"/>
    <property type="project" value="UniProtKB-SubCell"/>
</dbReference>
<dbReference type="NCBIfam" id="NF003657">
    <property type="entry name" value="PRK05289.1"/>
    <property type="match status" value="1"/>
</dbReference>
<dbReference type="RefSeq" id="WP_147713471.1">
    <property type="nucleotide sequence ID" value="NZ_VKAD01000001.1"/>
</dbReference>
<dbReference type="Pfam" id="PF13720">
    <property type="entry name" value="Acetyltransf_11"/>
    <property type="match status" value="1"/>
</dbReference>
<accession>A0A5C8Z7Z5</accession>
<gene>
    <name evidence="8 10" type="primary">lpxA</name>
    <name evidence="10" type="ORF">FME95_05920</name>
</gene>
<dbReference type="PROSITE" id="PS00101">
    <property type="entry name" value="HEXAPEP_TRANSFERASES"/>
    <property type="match status" value="1"/>
</dbReference>
<evidence type="ECO:0000256" key="5">
    <source>
        <dbReference type="ARBA" id="ARBA00022737"/>
    </source>
</evidence>